<feature type="domain" description="HTH marR-type" evidence="1">
    <location>
        <begin position="18"/>
        <end position="148"/>
    </location>
</feature>
<evidence type="ECO:0000313" key="3">
    <source>
        <dbReference type="Proteomes" id="UP000530928"/>
    </source>
</evidence>
<dbReference type="SMART" id="SM00347">
    <property type="entry name" value="HTH_MARR"/>
    <property type="match status" value="1"/>
</dbReference>
<keyword evidence="3" id="KW-1185">Reference proteome</keyword>
<evidence type="ECO:0000313" key="2">
    <source>
        <dbReference type="EMBL" id="MBA2890816.1"/>
    </source>
</evidence>
<proteinExistence type="predicted"/>
<dbReference type="Gene3D" id="1.10.10.10">
    <property type="entry name" value="Winged helix-like DNA-binding domain superfamily/Winged helix DNA-binding domain"/>
    <property type="match status" value="1"/>
</dbReference>
<dbReference type="InterPro" id="IPR036388">
    <property type="entry name" value="WH-like_DNA-bd_sf"/>
</dbReference>
<accession>A0A7W0HPQ2</accession>
<dbReference type="SUPFAM" id="SSF46785">
    <property type="entry name" value="Winged helix' DNA-binding domain"/>
    <property type="match status" value="1"/>
</dbReference>
<dbReference type="PROSITE" id="PS50995">
    <property type="entry name" value="HTH_MARR_2"/>
    <property type="match status" value="1"/>
</dbReference>
<dbReference type="Pfam" id="PF12802">
    <property type="entry name" value="MarR_2"/>
    <property type="match status" value="1"/>
</dbReference>
<comment type="caution">
    <text evidence="2">The sequence shown here is derived from an EMBL/GenBank/DDBJ whole genome shotgun (WGS) entry which is preliminary data.</text>
</comment>
<dbReference type="PANTHER" id="PTHR33164:SF43">
    <property type="entry name" value="HTH-TYPE TRANSCRIPTIONAL REPRESSOR YETL"/>
    <property type="match status" value="1"/>
</dbReference>
<sequence>MSDERVGTVDPREADIRSWPTGRLLSVAARVVEARYHAFLATHGLTHAGLIALHHLREWPRTQRELAVLCRVTDQTMSRTVRHLSRAGYVGRRPDEQDRRRTRVDITPAGAEVLAMVWEAERGSDRLLGVVDDYEGFRRQLVQLITVT</sequence>
<evidence type="ECO:0000259" key="1">
    <source>
        <dbReference type="PROSITE" id="PS50995"/>
    </source>
</evidence>
<dbReference type="GO" id="GO:0003700">
    <property type="term" value="F:DNA-binding transcription factor activity"/>
    <property type="evidence" value="ECO:0007669"/>
    <property type="project" value="InterPro"/>
</dbReference>
<dbReference type="InterPro" id="IPR000835">
    <property type="entry name" value="HTH_MarR-typ"/>
</dbReference>
<dbReference type="RefSeq" id="WP_181609598.1">
    <property type="nucleotide sequence ID" value="NZ_BAABAM010000006.1"/>
</dbReference>
<dbReference type="GO" id="GO:0003677">
    <property type="term" value="F:DNA binding"/>
    <property type="evidence" value="ECO:0007669"/>
    <property type="project" value="UniProtKB-KW"/>
</dbReference>
<reference evidence="2 3" key="1">
    <citation type="submission" date="2020-07" db="EMBL/GenBank/DDBJ databases">
        <title>Genomic Encyclopedia of Type Strains, Phase IV (KMG-IV): sequencing the most valuable type-strain genomes for metagenomic binning, comparative biology and taxonomic classification.</title>
        <authorList>
            <person name="Goeker M."/>
        </authorList>
    </citation>
    <scope>NUCLEOTIDE SEQUENCE [LARGE SCALE GENOMIC DNA]</scope>
    <source>
        <strain evidence="2 3">DSM 45533</strain>
    </source>
</reference>
<dbReference type="InterPro" id="IPR036390">
    <property type="entry name" value="WH_DNA-bd_sf"/>
</dbReference>
<name>A0A7W0HPQ2_9ACTN</name>
<dbReference type="PANTHER" id="PTHR33164">
    <property type="entry name" value="TRANSCRIPTIONAL REGULATOR, MARR FAMILY"/>
    <property type="match status" value="1"/>
</dbReference>
<dbReference type="EMBL" id="JACDUR010000002">
    <property type="protein sequence ID" value="MBA2890816.1"/>
    <property type="molecule type" value="Genomic_DNA"/>
</dbReference>
<keyword evidence="2" id="KW-0238">DNA-binding</keyword>
<dbReference type="InterPro" id="IPR039422">
    <property type="entry name" value="MarR/SlyA-like"/>
</dbReference>
<organism evidence="2 3">
    <name type="scientific">Nonomuraea soli</name>
    <dbReference type="NCBI Taxonomy" id="1032476"/>
    <lineage>
        <taxon>Bacteria</taxon>
        <taxon>Bacillati</taxon>
        <taxon>Actinomycetota</taxon>
        <taxon>Actinomycetes</taxon>
        <taxon>Streptosporangiales</taxon>
        <taxon>Streptosporangiaceae</taxon>
        <taxon>Nonomuraea</taxon>
    </lineage>
</organism>
<dbReference type="GO" id="GO:0006950">
    <property type="term" value="P:response to stress"/>
    <property type="evidence" value="ECO:0007669"/>
    <property type="project" value="TreeGrafter"/>
</dbReference>
<gene>
    <name evidence="2" type="ORF">HNR30_002157</name>
</gene>
<dbReference type="Proteomes" id="UP000530928">
    <property type="component" value="Unassembled WGS sequence"/>
</dbReference>
<protein>
    <submittedName>
        <fullName evidence="2">DNA-binding MarR family transcriptional regulator</fullName>
    </submittedName>
</protein>
<dbReference type="AlphaFoldDB" id="A0A7W0HPQ2"/>